<evidence type="ECO:0000256" key="1">
    <source>
        <dbReference type="ARBA" id="ARBA00004123"/>
    </source>
</evidence>
<dbReference type="Gene3D" id="3.30.70.330">
    <property type="match status" value="2"/>
</dbReference>
<evidence type="ECO:0000256" key="3">
    <source>
        <dbReference type="ARBA" id="ARBA00022664"/>
    </source>
</evidence>
<feature type="domain" description="RRM" evidence="10">
    <location>
        <begin position="6"/>
        <end position="80"/>
    </location>
</feature>
<feature type="region of interest" description="Disordered" evidence="9">
    <location>
        <begin position="78"/>
        <end position="119"/>
    </location>
</feature>
<dbReference type="Pfam" id="PF00076">
    <property type="entry name" value="RRM_1"/>
    <property type="match status" value="2"/>
</dbReference>
<comment type="similarity">
    <text evidence="2">Belongs to the splicing factor SR family.</text>
</comment>
<keyword evidence="12" id="KW-1185">Reference proteome</keyword>
<comment type="caution">
    <text evidence="11">The sequence shown here is derived from an EMBL/GenBank/DDBJ whole genome shotgun (WGS) entry which is preliminary data.</text>
</comment>
<dbReference type="AlphaFoldDB" id="A0A9P1IF62"/>
<dbReference type="InterPro" id="IPR012677">
    <property type="entry name" value="Nucleotide-bd_a/b_plait_sf"/>
</dbReference>
<keyword evidence="6" id="KW-0508">mRNA splicing</keyword>
<proteinExistence type="inferred from homology"/>
<dbReference type="InterPro" id="IPR050374">
    <property type="entry name" value="RRT5_SRSF_SR"/>
</dbReference>
<reference evidence="11" key="1">
    <citation type="submission" date="2022-11" db="EMBL/GenBank/DDBJ databases">
        <authorList>
            <person name="Kikuchi T."/>
        </authorList>
    </citation>
    <scope>NUCLEOTIDE SEQUENCE</scope>
    <source>
        <strain evidence="11">PS1010</strain>
    </source>
</reference>
<gene>
    <name evidence="11" type="ORF">CAMP_LOCUS7209</name>
</gene>
<evidence type="ECO:0000259" key="10">
    <source>
        <dbReference type="PROSITE" id="PS50102"/>
    </source>
</evidence>
<dbReference type="GO" id="GO:0006397">
    <property type="term" value="P:mRNA processing"/>
    <property type="evidence" value="ECO:0007669"/>
    <property type="project" value="UniProtKB-KW"/>
</dbReference>
<dbReference type="SUPFAM" id="SSF54928">
    <property type="entry name" value="RNA-binding domain, RBD"/>
    <property type="match status" value="1"/>
</dbReference>
<dbReference type="GO" id="GO:0003729">
    <property type="term" value="F:mRNA binding"/>
    <property type="evidence" value="ECO:0007669"/>
    <property type="project" value="TreeGrafter"/>
</dbReference>
<keyword evidence="3" id="KW-0507">mRNA processing</keyword>
<dbReference type="PANTHER" id="PTHR23003:SF62">
    <property type="entry name" value="SERINE_ARGININE (SR)-TYPE SHUTTLING MRNA BINDING PROTEIN NPL3"/>
    <property type="match status" value="1"/>
</dbReference>
<evidence type="ECO:0000313" key="12">
    <source>
        <dbReference type="Proteomes" id="UP001152747"/>
    </source>
</evidence>
<dbReference type="CDD" id="cd12338">
    <property type="entry name" value="RRM1_SRSF1_like"/>
    <property type="match status" value="1"/>
</dbReference>
<dbReference type="PANTHER" id="PTHR23003">
    <property type="entry name" value="RNA RECOGNITION MOTIF RRM DOMAIN CONTAINING PROTEIN"/>
    <property type="match status" value="1"/>
</dbReference>
<feature type="compositionally biased region" description="Gly residues" evidence="9">
    <location>
        <begin position="101"/>
        <end position="116"/>
    </location>
</feature>
<evidence type="ECO:0000256" key="8">
    <source>
        <dbReference type="PROSITE-ProRule" id="PRU00176"/>
    </source>
</evidence>
<evidence type="ECO:0000256" key="5">
    <source>
        <dbReference type="ARBA" id="ARBA00022884"/>
    </source>
</evidence>
<feature type="domain" description="RRM" evidence="10">
    <location>
        <begin position="122"/>
        <end position="196"/>
    </location>
</feature>
<evidence type="ECO:0000256" key="7">
    <source>
        <dbReference type="ARBA" id="ARBA00023242"/>
    </source>
</evidence>
<name>A0A9P1IF62_9PELO</name>
<keyword evidence="7" id="KW-0539">Nucleus</keyword>
<dbReference type="CDD" id="cd12601">
    <property type="entry name" value="RRM2_SRSF1_like"/>
    <property type="match status" value="1"/>
</dbReference>
<dbReference type="FunFam" id="3.30.70.330:FF:000053">
    <property type="entry name" value="Serine/arginine-rich splicing factor 1"/>
    <property type="match status" value="1"/>
</dbReference>
<evidence type="ECO:0000256" key="9">
    <source>
        <dbReference type="SAM" id="MobiDB-lite"/>
    </source>
</evidence>
<sequence>MPRDDQKVYVGNLPGDVRDRDIEDVFSKYGKIRYIDIKSGRGPAFAFIEFEDNRDADDAVRGRDGYDFDGHRLRVEFTRGVGPRGPGGRPINQSHGDYNSGRGGGYRGGHHGGGAGQRRTGHRVIVEGLPATGSWQDLKDHMREAGDVCYADVARDGTGVVEFTRYDDVKYAVRKLDDTKFRSHEGETAYIRVREDTSSGSGGGGSRGGRSRSRSPALAVVLVHQVARDHHPVRHRHNKQTSERNSNASDLSPRCLCV</sequence>
<dbReference type="GO" id="GO:0008380">
    <property type="term" value="P:RNA splicing"/>
    <property type="evidence" value="ECO:0007669"/>
    <property type="project" value="UniProtKB-KW"/>
</dbReference>
<feature type="region of interest" description="Disordered" evidence="9">
    <location>
        <begin position="190"/>
        <end position="258"/>
    </location>
</feature>
<comment type="subcellular location">
    <subcellularLocation>
        <location evidence="1">Nucleus</location>
    </subcellularLocation>
</comment>
<dbReference type="GO" id="GO:0005737">
    <property type="term" value="C:cytoplasm"/>
    <property type="evidence" value="ECO:0007669"/>
    <property type="project" value="TreeGrafter"/>
</dbReference>
<evidence type="ECO:0000256" key="4">
    <source>
        <dbReference type="ARBA" id="ARBA00022737"/>
    </source>
</evidence>
<dbReference type="OrthoDB" id="1099063at2759"/>
<dbReference type="EMBL" id="CANHGI010000003">
    <property type="protein sequence ID" value="CAI5444572.1"/>
    <property type="molecule type" value="Genomic_DNA"/>
</dbReference>
<evidence type="ECO:0000313" key="11">
    <source>
        <dbReference type="EMBL" id="CAI5444572.1"/>
    </source>
</evidence>
<dbReference type="PROSITE" id="PS50102">
    <property type="entry name" value="RRM"/>
    <property type="match status" value="2"/>
</dbReference>
<dbReference type="SMART" id="SM00360">
    <property type="entry name" value="RRM"/>
    <property type="match status" value="2"/>
</dbReference>
<dbReference type="Proteomes" id="UP001152747">
    <property type="component" value="Unassembled WGS sequence"/>
</dbReference>
<accession>A0A9P1IF62</accession>
<dbReference type="InterPro" id="IPR035979">
    <property type="entry name" value="RBD_domain_sf"/>
</dbReference>
<organism evidence="11 12">
    <name type="scientific">Caenorhabditis angaria</name>
    <dbReference type="NCBI Taxonomy" id="860376"/>
    <lineage>
        <taxon>Eukaryota</taxon>
        <taxon>Metazoa</taxon>
        <taxon>Ecdysozoa</taxon>
        <taxon>Nematoda</taxon>
        <taxon>Chromadorea</taxon>
        <taxon>Rhabditida</taxon>
        <taxon>Rhabditina</taxon>
        <taxon>Rhabditomorpha</taxon>
        <taxon>Rhabditoidea</taxon>
        <taxon>Rhabditidae</taxon>
        <taxon>Peloderinae</taxon>
        <taxon>Caenorhabditis</taxon>
    </lineage>
</organism>
<dbReference type="InterPro" id="IPR000504">
    <property type="entry name" value="RRM_dom"/>
</dbReference>
<keyword evidence="5 8" id="KW-0694">RNA-binding</keyword>
<protein>
    <recommendedName>
        <fullName evidence="10">RRM domain-containing protein</fullName>
    </recommendedName>
</protein>
<evidence type="ECO:0000256" key="6">
    <source>
        <dbReference type="ARBA" id="ARBA00023187"/>
    </source>
</evidence>
<evidence type="ECO:0000256" key="2">
    <source>
        <dbReference type="ARBA" id="ARBA00010269"/>
    </source>
</evidence>
<dbReference type="FunFam" id="3.30.70.330:FF:000815">
    <property type="entry name" value="Serine/arginine-rich splicing factor SR30"/>
    <property type="match status" value="1"/>
</dbReference>
<keyword evidence="4" id="KW-0677">Repeat</keyword>
<dbReference type="GO" id="GO:0005634">
    <property type="term" value="C:nucleus"/>
    <property type="evidence" value="ECO:0007669"/>
    <property type="project" value="UniProtKB-SubCell"/>
</dbReference>